<keyword evidence="2" id="KW-0732">Signal</keyword>
<feature type="signal peptide" evidence="2">
    <location>
        <begin position="1"/>
        <end position="24"/>
    </location>
</feature>
<evidence type="ECO:0008006" key="5">
    <source>
        <dbReference type="Google" id="ProtNLM"/>
    </source>
</evidence>
<proteinExistence type="predicted"/>
<keyword evidence="4" id="KW-1185">Reference proteome</keyword>
<accession>A0ABD6EJ29</accession>
<comment type="caution">
    <text evidence="3">The sequence shown here is derived from an EMBL/GenBank/DDBJ whole genome shotgun (WGS) entry which is preliminary data.</text>
</comment>
<feature type="region of interest" description="Disordered" evidence="1">
    <location>
        <begin position="27"/>
        <end position="48"/>
    </location>
</feature>
<reference evidence="3 4" key="1">
    <citation type="submission" date="2024-08" db="EMBL/GenBank/DDBJ databases">
        <title>Gnathostoma spinigerum genome.</title>
        <authorList>
            <person name="Gonzalez-Bertolin B."/>
            <person name="Monzon S."/>
            <person name="Zaballos A."/>
            <person name="Jimenez P."/>
            <person name="Dekumyoy P."/>
            <person name="Varona S."/>
            <person name="Cuesta I."/>
            <person name="Sumanam S."/>
            <person name="Adisakwattana P."/>
            <person name="Gasser R.B."/>
            <person name="Hernandez-Gonzalez A."/>
            <person name="Young N.D."/>
            <person name="Perteguer M.J."/>
        </authorList>
    </citation>
    <scope>NUCLEOTIDE SEQUENCE [LARGE SCALE GENOMIC DNA]</scope>
    <source>
        <strain evidence="3">AL3</strain>
        <tissue evidence="3">Liver</tissue>
    </source>
</reference>
<protein>
    <recommendedName>
        <fullName evidence="5">Secreted protein</fullName>
    </recommendedName>
</protein>
<organism evidence="3 4">
    <name type="scientific">Gnathostoma spinigerum</name>
    <dbReference type="NCBI Taxonomy" id="75299"/>
    <lineage>
        <taxon>Eukaryota</taxon>
        <taxon>Metazoa</taxon>
        <taxon>Ecdysozoa</taxon>
        <taxon>Nematoda</taxon>
        <taxon>Chromadorea</taxon>
        <taxon>Rhabditida</taxon>
        <taxon>Spirurina</taxon>
        <taxon>Gnathostomatomorpha</taxon>
        <taxon>Gnathostomatoidea</taxon>
        <taxon>Gnathostomatidae</taxon>
        <taxon>Gnathostoma</taxon>
    </lineage>
</organism>
<dbReference type="AlphaFoldDB" id="A0ABD6EJ29"/>
<evidence type="ECO:0000313" key="3">
    <source>
        <dbReference type="EMBL" id="MFH4976567.1"/>
    </source>
</evidence>
<evidence type="ECO:0000313" key="4">
    <source>
        <dbReference type="Proteomes" id="UP001608902"/>
    </source>
</evidence>
<dbReference type="Proteomes" id="UP001608902">
    <property type="component" value="Unassembled WGS sequence"/>
</dbReference>
<feature type="chain" id="PRO_5044772418" description="Secreted protein" evidence="2">
    <location>
        <begin position="25"/>
        <end position="94"/>
    </location>
</feature>
<evidence type="ECO:0000256" key="1">
    <source>
        <dbReference type="SAM" id="MobiDB-lite"/>
    </source>
</evidence>
<dbReference type="EMBL" id="JBGFUD010001640">
    <property type="protein sequence ID" value="MFH4976567.1"/>
    <property type="molecule type" value="Genomic_DNA"/>
</dbReference>
<name>A0ABD6EJ29_9BILA</name>
<sequence>MRISSVLFLSSIVVGLFIQRLSLTFDTQQTGSGSPQKQNSKIPYGRTGEYPSSKSLYWRKNTRPMDSKKEAWRRELRSRLACPKYQKPQGTAEL</sequence>
<feature type="compositionally biased region" description="Polar residues" evidence="1">
    <location>
        <begin position="27"/>
        <end position="41"/>
    </location>
</feature>
<gene>
    <name evidence="3" type="ORF">AB6A40_003276</name>
</gene>
<evidence type="ECO:0000256" key="2">
    <source>
        <dbReference type="SAM" id="SignalP"/>
    </source>
</evidence>